<dbReference type="OrthoDB" id="271628at2759"/>
<dbReference type="Pfam" id="PF21098">
    <property type="entry name" value="PH-GRAM_MTMR6-like"/>
    <property type="match status" value="1"/>
</dbReference>
<proteinExistence type="predicted"/>
<name>A0A2G9ULJ8_TELCI</name>
<sequence length="112" mass="12943">MTHNNNWIVHYASDQLRATSYWNTQTQIVLKELLWVSRQGMTKKTLPAFCHQIFVNLLQFLRLPNSAQATRNQVDKVQLVDRLGVEPNVVGTLHVTTSHIIFRSEAGTKELW</sequence>
<accession>A0A2G9ULJ8</accession>
<dbReference type="EMBL" id="KZ346044">
    <property type="protein sequence ID" value="PIO71134.1"/>
    <property type="molecule type" value="Genomic_DNA"/>
</dbReference>
<dbReference type="InterPro" id="IPR011993">
    <property type="entry name" value="PH-like_dom_sf"/>
</dbReference>
<keyword evidence="3" id="KW-1185">Reference proteome</keyword>
<dbReference type="Proteomes" id="UP000230423">
    <property type="component" value="Unassembled WGS sequence"/>
</dbReference>
<organism evidence="2 3">
    <name type="scientific">Teladorsagia circumcincta</name>
    <name type="common">Brown stomach worm</name>
    <name type="synonym">Ostertagia circumcincta</name>
    <dbReference type="NCBI Taxonomy" id="45464"/>
    <lineage>
        <taxon>Eukaryota</taxon>
        <taxon>Metazoa</taxon>
        <taxon>Ecdysozoa</taxon>
        <taxon>Nematoda</taxon>
        <taxon>Chromadorea</taxon>
        <taxon>Rhabditida</taxon>
        <taxon>Rhabditina</taxon>
        <taxon>Rhabditomorpha</taxon>
        <taxon>Strongyloidea</taxon>
        <taxon>Trichostrongylidae</taxon>
        <taxon>Teladorsagia</taxon>
    </lineage>
</organism>
<feature type="domain" description="MTMR6-9 GRAM" evidence="1">
    <location>
        <begin position="73"/>
        <end position="112"/>
    </location>
</feature>
<evidence type="ECO:0000259" key="1">
    <source>
        <dbReference type="Pfam" id="PF21098"/>
    </source>
</evidence>
<evidence type="ECO:0000313" key="2">
    <source>
        <dbReference type="EMBL" id="PIO71134.1"/>
    </source>
</evidence>
<reference evidence="2 3" key="1">
    <citation type="submission" date="2015-09" db="EMBL/GenBank/DDBJ databases">
        <title>Draft genome of the parasitic nematode Teladorsagia circumcincta isolate WARC Sus (inbred).</title>
        <authorList>
            <person name="Mitreva M."/>
        </authorList>
    </citation>
    <scope>NUCLEOTIDE SEQUENCE [LARGE SCALE GENOMIC DNA]</scope>
    <source>
        <strain evidence="2 3">S</strain>
    </source>
</reference>
<dbReference type="InterPro" id="IPR048994">
    <property type="entry name" value="PH-GRAM_MTMR6-9"/>
</dbReference>
<gene>
    <name evidence="2" type="ORF">TELCIR_06980</name>
</gene>
<protein>
    <recommendedName>
        <fullName evidence="1">MTMR6-9 GRAM domain-containing protein</fullName>
    </recommendedName>
</protein>
<dbReference type="Gene3D" id="2.30.29.30">
    <property type="entry name" value="Pleckstrin-homology domain (PH domain)/Phosphotyrosine-binding domain (PTB)"/>
    <property type="match status" value="1"/>
</dbReference>
<evidence type="ECO:0000313" key="3">
    <source>
        <dbReference type="Proteomes" id="UP000230423"/>
    </source>
</evidence>
<dbReference type="AlphaFoldDB" id="A0A2G9ULJ8"/>
<feature type="non-terminal residue" evidence="2">
    <location>
        <position position="112"/>
    </location>
</feature>